<dbReference type="OrthoDB" id="9781005at2"/>
<dbReference type="Gene3D" id="3.30.420.10">
    <property type="entry name" value="Ribonuclease H-like superfamily/Ribonuclease H"/>
    <property type="match status" value="1"/>
</dbReference>
<dbReference type="PROSITE" id="PS50994">
    <property type="entry name" value="INTEGRASE"/>
    <property type="match status" value="1"/>
</dbReference>
<dbReference type="InterPro" id="IPR025948">
    <property type="entry name" value="HTH-like_dom"/>
</dbReference>
<dbReference type="InterPro" id="IPR001584">
    <property type="entry name" value="Integrase_cat-core"/>
</dbReference>
<dbReference type="SUPFAM" id="SSF53098">
    <property type="entry name" value="Ribonuclease H-like"/>
    <property type="match status" value="1"/>
</dbReference>
<proteinExistence type="predicted"/>
<dbReference type="GO" id="GO:0003676">
    <property type="term" value="F:nucleic acid binding"/>
    <property type="evidence" value="ECO:0007669"/>
    <property type="project" value="InterPro"/>
</dbReference>
<dbReference type="PANTHER" id="PTHR46889">
    <property type="entry name" value="TRANSPOSASE INSF FOR INSERTION SEQUENCE IS3B-RELATED"/>
    <property type="match status" value="1"/>
</dbReference>
<dbReference type="InterPro" id="IPR050900">
    <property type="entry name" value="Transposase_IS3/IS150/IS904"/>
</dbReference>
<dbReference type="EMBL" id="LVJI01000033">
    <property type="protein sequence ID" value="OAB42685.1"/>
    <property type="molecule type" value="Genomic_DNA"/>
</dbReference>
<evidence type="ECO:0000256" key="1">
    <source>
        <dbReference type="ARBA" id="ARBA00002286"/>
    </source>
</evidence>
<name>A0A168KZK3_9BACL</name>
<comment type="function">
    <text evidence="1">Involved in the transposition of the insertion sequence.</text>
</comment>
<dbReference type="NCBIfam" id="NF033516">
    <property type="entry name" value="transpos_IS3"/>
    <property type="match status" value="1"/>
</dbReference>
<dbReference type="Proteomes" id="UP000077355">
    <property type="component" value="Unassembled WGS sequence"/>
</dbReference>
<dbReference type="AlphaFoldDB" id="A0A168KZK3"/>
<gene>
    <name evidence="3" type="ORF">PBAT_19580</name>
</gene>
<dbReference type="InterPro" id="IPR012337">
    <property type="entry name" value="RNaseH-like_sf"/>
</dbReference>
<dbReference type="InterPro" id="IPR036397">
    <property type="entry name" value="RNaseH_sf"/>
</dbReference>
<sequence>MDAVPSGKKFTVINELVGNGYNVILLCQLANVSRSGFYKWVKRRVSSSQKRIEDEAMKLKIMECHRKLRGIYGYRRVKTWLYRIYGIHMNHKRVQRLMNELEIKSVIRRKRPYYGKKEAYVISGNHLNREFKASQPNTKWVTDITYLMFNGQRLYLSAIKDLYNNEIIAYQISHKNDLKLVFDTVKKVRKQQDTKGVLLHSDQGFQYTSRQYSYLLKRYGIQASMSRKGNCWDNACMENFFSHFKAECFYLHIFHSVKQVEHAVKQYIHFYNHERFQKKLNNLSPYEYRTQAA</sequence>
<dbReference type="GO" id="GO:0015074">
    <property type="term" value="P:DNA integration"/>
    <property type="evidence" value="ECO:0007669"/>
    <property type="project" value="InterPro"/>
</dbReference>
<comment type="caution">
    <text evidence="3">The sequence shown here is derived from an EMBL/GenBank/DDBJ whole genome shotgun (WGS) entry which is preliminary data.</text>
</comment>
<feature type="domain" description="Integrase catalytic" evidence="2">
    <location>
        <begin position="132"/>
        <end position="293"/>
    </location>
</feature>
<dbReference type="RefSeq" id="WP_068652084.1">
    <property type="nucleotide sequence ID" value="NZ_CP043611.1"/>
</dbReference>
<evidence type="ECO:0000259" key="2">
    <source>
        <dbReference type="PROSITE" id="PS50994"/>
    </source>
</evidence>
<evidence type="ECO:0000313" key="4">
    <source>
        <dbReference type="Proteomes" id="UP000077355"/>
    </source>
</evidence>
<organism evidence="3 4">
    <name type="scientific">Paenibacillus antarcticus</name>
    <dbReference type="NCBI Taxonomy" id="253703"/>
    <lineage>
        <taxon>Bacteria</taxon>
        <taxon>Bacillati</taxon>
        <taxon>Bacillota</taxon>
        <taxon>Bacilli</taxon>
        <taxon>Bacillales</taxon>
        <taxon>Paenibacillaceae</taxon>
        <taxon>Paenibacillus</taxon>
    </lineage>
</organism>
<dbReference type="Pfam" id="PF13333">
    <property type="entry name" value="rve_2"/>
    <property type="match status" value="1"/>
</dbReference>
<protein>
    <submittedName>
        <fullName evidence="3">Integrase</fullName>
    </submittedName>
</protein>
<keyword evidence="4" id="KW-1185">Reference proteome</keyword>
<accession>A0A168KZK3</accession>
<dbReference type="Pfam" id="PF13276">
    <property type="entry name" value="HTH_21"/>
    <property type="match status" value="1"/>
</dbReference>
<reference evidence="3 4" key="1">
    <citation type="submission" date="2016-03" db="EMBL/GenBank/DDBJ databases">
        <title>Draft genome sequence of Paenibacillus antarcticus CECT 5836.</title>
        <authorList>
            <person name="Shin S.-K."/>
            <person name="Yi H."/>
        </authorList>
    </citation>
    <scope>NUCLEOTIDE SEQUENCE [LARGE SCALE GENOMIC DNA]</scope>
    <source>
        <strain evidence="3 4">CECT 5836</strain>
    </source>
</reference>
<dbReference type="InterPro" id="IPR048020">
    <property type="entry name" value="Transpos_IS3"/>
</dbReference>
<dbReference type="Pfam" id="PF00665">
    <property type="entry name" value="rve"/>
    <property type="match status" value="1"/>
</dbReference>
<evidence type="ECO:0000313" key="3">
    <source>
        <dbReference type="EMBL" id="OAB42685.1"/>
    </source>
</evidence>
<dbReference type="PANTHER" id="PTHR46889:SF4">
    <property type="entry name" value="TRANSPOSASE INSO FOR INSERTION SEQUENCE ELEMENT IS911B-RELATED"/>
    <property type="match status" value="1"/>
</dbReference>